<dbReference type="STRING" id="889306.KP78_20200"/>
<keyword evidence="2" id="KW-1185">Reference proteome</keyword>
<accession>A0A0C2VMK4</accession>
<organism evidence="1 2">
    <name type="scientific">Jeotgalibacillus soli</name>
    <dbReference type="NCBI Taxonomy" id="889306"/>
    <lineage>
        <taxon>Bacteria</taxon>
        <taxon>Bacillati</taxon>
        <taxon>Bacillota</taxon>
        <taxon>Bacilli</taxon>
        <taxon>Bacillales</taxon>
        <taxon>Caryophanaceae</taxon>
        <taxon>Jeotgalibacillus</taxon>
    </lineage>
</organism>
<proteinExistence type="predicted"/>
<name>A0A0C2VMK4_9BACL</name>
<protein>
    <submittedName>
        <fullName evidence="1">Transcriptional regulator</fullName>
    </submittedName>
</protein>
<dbReference type="PATRIC" id="fig|889306.3.peg.2037"/>
<sequence length="55" mass="6092">MNLFKWFFMLIFAVWLAGCSSISSINEPQAVGLLVPGTIDDQVWGEKGYKGLLSI</sequence>
<dbReference type="EMBL" id="JXRP01000017">
    <property type="protein sequence ID" value="KIL45671.1"/>
    <property type="molecule type" value="Genomic_DNA"/>
</dbReference>
<comment type="caution">
    <text evidence="1">The sequence shown here is derived from an EMBL/GenBank/DDBJ whole genome shotgun (WGS) entry which is preliminary data.</text>
</comment>
<dbReference type="RefSeq" id="WP_235420890.1">
    <property type="nucleotide sequence ID" value="NZ_JXRP01000017.1"/>
</dbReference>
<evidence type="ECO:0000313" key="2">
    <source>
        <dbReference type="Proteomes" id="UP000031938"/>
    </source>
</evidence>
<dbReference type="AlphaFoldDB" id="A0A0C2VMK4"/>
<evidence type="ECO:0000313" key="1">
    <source>
        <dbReference type="EMBL" id="KIL45671.1"/>
    </source>
</evidence>
<gene>
    <name evidence="1" type="ORF">KP78_20200</name>
</gene>
<dbReference type="PROSITE" id="PS51257">
    <property type="entry name" value="PROKAR_LIPOPROTEIN"/>
    <property type="match status" value="1"/>
</dbReference>
<dbReference type="Proteomes" id="UP000031938">
    <property type="component" value="Unassembled WGS sequence"/>
</dbReference>
<reference evidence="1 2" key="1">
    <citation type="submission" date="2015-01" db="EMBL/GenBank/DDBJ databases">
        <title>Genome sequencing of Jeotgalibacillus soli.</title>
        <authorList>
            <person name="Goh K.M."/>
            <person name="Chan K.-G."/>
            <person name="Yaakop A.S."/>
            <person name="Ee R."/>
            <person name="Gan H.M."/>
            <person name="Chan C.S."/>
        </authorList>
    </citation>
    <scope>NUCLEOTIDE SEQUENCE [LARGE SCALE GENOMIC DNA]</scope>
    <source>
        <strain evidence="1 2">P9</strain>
    </source>
</reference>